<organism evidence="2 3">
    <name type="scientific">Symbiodinium necroappetens</name>
    <dbReference type="NCBI Taxonomy" id="1628268"/>
    <lineage>
        <taxon>Eukaryota</taxon>
        <taxon>Sar</taxon>
        <taxon>Alveolata</taxon>
        <taxon>Dinophyceae</taxon>
        <taxon>Suessiales</taxon>
        <taxon>Symbiodiniaceae</taxon>
        <taxon>Symbiodinium</taxon>
    </lineage>
</organism>
<reference evidence="2" key="1">
    <citation type="submission" date="2021-02" db="EMBL/GenBank/DDBJ databases">
        <authorList>
            <person name="Dougan E. K."/>
            <person name="Rhodes N."/>
            <person name="Thang M."/>
            <person name="Chan C."/>
        </authorList>
    </citation>
    <scope>NUCLEOTIDE SEQUENCE</scope>
</reference>
<feature type="domain" description="Reverse transcriptase" evidence="1">
    <location>
        <begin position="193"/>
        <end position="470"/>
    </location>
</feature>
<sequence>RSAGISMEMNPRAYRLRKAPPTFVVFFMRDEERQGRQIDLLLSRHLHVQTATVDPDRFWNNDSRARWVRGEIPDGVIVAFRDDQETKDAIGDGGGEMLANRSSSQLTHEVREHLESKMTDETIVDWDERLQNMVDAVDIRGEFVEFSLLDVRAELVGMRPRSAVGPDGISVDLLRTLASHDSLGLELLSLINHIVSTQQLPESWSQSYLALLAKCDCPRAANDLRPICVSSAFNKLVNRLVCGRIMPHLRRGSYVSCCGKGRQAADLIGAISRIRDVTREWKMPLVIAKLDVAGAFDKVDRGKVAELLVLRAGGKMVDHELRYLLCQLRVHVLEGRVPGGKCIKIRPNNGIKQGAPESAEIFGLMVDAILSDLVASRQWGELGEPCPGLAAELLFYQDDIFVLDKQLGSLARRIRAVGRGLERAGLLLAAKKTKIIASPAFSGARRVRLGSDEFCIAPSSESIKVLGVNFSLYEKPNQQALELLARTRAAAGMHKDILGAKGSWTNKMKMLRCLVESRFTWCAGALHWGNEELQAANTLQLHILRSAFQLRRLSGESWLDWNTRSMRFVRVWLHNGGWLRWSDRILKLSSNSTFMGIGVAVRKYSQALDLPHLVCRCGLLCGGALHGGVNNKLSKSLDFAILVTSLQVTLNASSVKLWAITGQS</sequence>
<dbReference type="PROSITE" id="PS50878">
    <property type="entry name" value="RT_POL"/>
    <property type="match status" value="1"/>
</dbReference>
<evidence type="ECO:0000313" key="3">
    <source>
        <dbReference type="Proteomes" id="UP000601435"/>
    </source>
</evidence>
<dbReference type="InterPro" id="IPR000477">
    <property type="entry name" value="RT_dom"/>
</dbReference>
<protein>
    <recommendedName>
        <fullName evidence="1">Reverse transcriptase domain-containing protein</fullName>
    </recommendedName>
</protein>
<gene>
    <name evidence="2" type="ORF">SNEC2469_LOCUS23065</name>
</gene>
<dbReference type="EMBL" id="CAJNJA010042676">
    <property type="protein sequence ID" value="CAE7786100.1"/>
    <property type="molecule type" value="Genomic_DNA"/>
</dbReference>
<evidence type="ECO:0000259" key="1">
    <source>
        <dbReference type="PROSITE" id="PS50878"/>
    </source>
</evidence>
<comment type="caution">
    <text evidence="2">The sequence shown here is derived from an EMBL/GenBank/DDBJ whole genome shotgun (WGS) entry which is preliminary data.</text>
</comment>
<accession>A0A812YL95</accession>
<keyword evidence="3" id="KW-1185">Reference proteome</keyword>
<name>A0A812YL95_9DINO</name>
<proteinExistence type="predicted"/>
<feature type="non-terminal residue" evidence="2">
    <location>
        <position position="664"/>
    </location>
</feature>
<dbReference type="PANTHER" id="PTHR19446">
    <property type="entry name" value="REVERSE TRANSCRIPTASES"/>
    <property type="match status" value="1"/>
</dbReference>
<evidence type="ECO:0000313" key="2">
    <source>
        <dbReference type="EMBL" id="CAE7786100.1"/>
    </source>
</evidence>
<dbReference type="OrthoDB" id="409242at2759"/>
<dbReference type="AlphaFoldDB" id="A0A812YL95"/>
<dbReference type="Proteomes" id="UP000601435">
    <property type="component" value="Unassembled WGS sequence"/>
</dbReference>
<dbReference type="Pfam" id="PF00078">
    <property type="entry name" value="RVT_1"/>
    <property type="match status" value="1"/>
</dbReference>